<protein>
    <submittedName>
        <fullName evidence="1">Uncharacterized protein</fullName>
    </submittedName>
</protein>
<comment type="caution">
    <text evidence="1">The sequence shown here is derived from an EMBL/GenBank/DDBJ whole genome shotgun (WGS) entry which is preliminary data.</text>
</comment>
<dbReference type="Proteomes" id="UP001148838">
    <property type="component" value="Unassembled WGS sequence"/>
</dbReference>
<dbReference type="EMBL" id="JAJSOF020000031">
    <property type="protein sequence ID" value="KAJ4430597.1"/>
    <property type="molecule type" value="Genomic_DNA"/>
</dbReference>
<gene>
    <name evidence="1" type="ORF">ANN_19185</name>
</gene>
<feature type="non-terminal residue" evidence="1">
    <location>
        <position position="58"/>
    </location>
</feature>
<proteinExistence type="predicted"/>
<keyword evidence="2" id="KW-1185">Reference proteome</keyword>
<name>A0ABQ8SA56_PERAM</name>
<organism evidence="1 2">
    <name type="scientific">Periplaneta americana</name>
    <name type="common">American cockroach</name>
    <name type="synonym">Blatta americana</name>
    <dbReference type="NCBI Taxonomy" id="6978"/>
    <lineage>
        <taxon>Eukaryota</taxon>
        <taxon>Metazoa</taxon>
        <taxon>Ecdysozoa</taxon>
        <taxon>Arthropoda</taxon>
        <taxon>Hexapoda</taxon>
        <taxon>Insecta</taxon>
        <taxon>Pterygota</taxon>
        <taxon>Neoptera</taxon>
        <taxon>Polyneoptera</taxon>
        <taxon>Dictyoptera</taxon>
        <taxon>Blattodea</taxon>
        <taxon>Blattoidea</taxon>
        <taxon>Blattidae</taxon>
        <taxon>Blattinae</taxon>
        <taxon>Periplaneta</taxon>
    </lineage>
</organism>
<evidence type="ECO:0000313" key="2">
    <source>
        <dbReference type="Proteomes" id="UP001148838"/>
    </source>
</evidence>
<reference evidence="1 2" key="1">
    <citation type="journal article" date="2022" name="Allergy">
        <title>Genome assembly and annotation of Periplaneta americana reveal a comprehensive cockroach allergen profile.</title>
        <authorList>
            <person name="Wang L."/>
            <person name="Xiong Q."/>
            <person name="Saelim N."/>
            <person name="Wang L."/>
            <person name="Nong W."/>
            <person name="Wan A.T."/>
            <person name="Shi M."/>
            <person name="Liu X."/>
            <person name="Cao Q."/>
            <person name="Hui J.H.L."/>
            <person name="Sookrung N."/>
            <person name="Leung T.F."/>
            <person name="Tungtrongchitr A."/>
            <person name="Tsui S.K.W."/>
        </authorList>
    </citation>
    <scope>NUCLEOTIDE SEQUENCE [LARGE SCALE GENOMIC DNA]</scope>
    <source>
        <strain evidence="1">PWHHKU_190912</strain>
    </source>
</reference>
<sequence length="58" mass="6936">MLIVFRDIQGVMRIEFMPKGTSINSVRVNHSSDGIKKLVTRWEKCMHRQSDYVEKYNY</sequence>
<accession>A0ABQ8SA56</accession>
<evidence type="ECO:0000313" key="1">
    <source>
        <dbReference type="EMBL" id="KAJ4430597.1"/>
    </source>
</evidence>